<dbReference type="RefSeq" id="WP_248152918.1">
    <property type="nucleotide sequence ID" value="NZ_JALNMJ010000004.1"/>
</dbReference>
<dbReference type="InterPro" id="IPR029787">
    <property type="entry name" value="Nucleotide_cyclase"/>
</dbReference>
<gene>
    <name evidence="3" type="ORF">M0H32_07690</name>
</gene>
<evidence type="ECO:0000259" key="2">
    <source>
        <dbReference type="PROSITE" id="PS50125"/>
    </source>
</evidence>
<dbReference type="InterPro" id="IPR007890">
    <property type="entry name" value="CHASE2"/>
</dbReference>
<organism evidence="3 4">
    <name type="scientific">Roseibium sediminicola</name>
    <dbReference type="NCBI Taxonomy" id="2933272"/>
    <lineage>
        <taxon>Bacteria</taxon>
        <taxon>Pseudomonadati</taxon>
        <taxon>Pseudomonadota</taxon>
        <taxon>Alphaproteobacteria</taxon>
        <taxon>Hyphomicrobiales</taxon>
        <taxon>Stappiaceae</taxon>
        <taxon>Roseibium</taxon>
    </lineage>
</organism>
<dbReference type="SMART" id="SM00044">
    <property type="entry name" value="CYCc"/>
    <property type="match status" value="1"/>
</dbReference>
<sequence>MMRGGRFADAAFGRKQLIALIALVAVGAGIAIGLSADKAIWEGWVTDRLFQMRAMIKGVDSTAPAPVLVVGLDQTSLDSDRLAPIPRVLMAPLLAEAGQALLDAGALAVGYDFVFAYSADAFADPSTGEKRLSGFDQPFQRYLYKNRGRVFIAHTEIGVPHRSFTAAAGEGGVRSVIVSTDSDGVVRRHDPDLPLADSPHLIDALMAKAGGRVRESYTAIPASRLATSVPYLSLLDVLTLLENDAGQEQLAQFARGRIVLFGGLLPYEDEHLYSDRFLPRLPLELAEQGPSGRPRVQPQTAGVFVLADFIGAALTGRFAVEPPVGLLQGLAVVFAVGGALAGLLLPLSALPFVAIGGVAAGLGLCLAGLEIGFLIAPGVAPVAGVSAIVVSAVGKVGILQRRQRSLVRLFGHYMAPDVIKHMARSEQLPELGGETRTVVVAFIDIVGFTKMSEKLADTEVVRVVNVCFDEIGKVITKHQGYIDKYIGDAIMAVWNAPNAVDNPEQASVDASAEIIDLIEHLREVTGQEPLDLRIALNSGPVLVGDIGGEHRRSFTVMGTTVNTASRIEAVAKDCKVRLAVSGSIAEKLPETYPLTKIWSGQLRGLSSDIAVFTLDRPAMYMEQPDTGSAKSTDKLTALKR</sequence>
<keyword evidence="1" id="KW-0472">Membrane</keyword>
<reference evidence="3" key="1">
    <citation type="submission" date="2022-04" db="EMBL/GenBank/DDBJ databases">
        <title>Roseibium sp. CAU 1639 isolated from mud.</title>
        <authorList>
            <person name="Kim W."/>
        </authorList>
    </citation>
    <scope>NUCLEOTIDE SEQUENCE</scope>
    <source>
        <strain evidence="3">CAU 1639</strain>
    </source>
</reference>
<feature type="transmembrane region" description="Helical" evidence="1">
    <location>
        <begin position="382"/>
        <end position="399"/>
    </location>
</feature>
<proteinExistence type="predicted"/>
<keyword evidence="1" id="KW-1133">Transmembrane helix</keyword>
<feature type="domain" description="Guanylate cyclase" evidence="2">
    <location>
        <begin position="439"/>
        <end position="568"/>
    </location>
</feature>
<dbReference type="Gene3D" id="3.30.70.1230">
    <property type="entry name" value="Nucleotide cyclase"/>
    <property type="match status" value="1"/>
</dbReference>
<dbReference type="EMBL" id="JALNMJ010000004">
    <property type="protein sequence ID" value="MCK7612036.1"/>
    <property type="molecule type" value="Genomic_DNA"/>
</dbReference>
<evidence type="ECO:0000313" key="4">
    <source>
        <dbReference type="Proteomes" id="UP001431221"/>
    </source>
</evidence>
<feature type="transmembrane region" description="Helical" evidence="1">
    <location>
        <begin position="352"/>
        <end position="376"/>
    </location>
</feature>
<dbReference type="SUPFAM" id="SSF55073">
    <property type="entry name" value="Nucleotide cyclase"/>
    <property type="match status" value="1"/>
</dbReference>
<keyword evidence="4" id="KW-1185">Reference proteome</keyword>
<name>A0ABT0GRF6_9HYPH</name>
<protein>
    <submittedName>
        <fullName evidence="3">Adenylate/guanylate cyclase domain-containing protein</fullName>
    </submittedName>
</protein>
<feature type="transmembrane region" description="Helical" evidence="1">
    <location>
        <begin position="325"/>
        <end position="345"/>
    </location>
</feature>
<keyword evidence="1" id="KW-0812">Transmembrane</keyword>
<dbReference type="SMART" id="SM01080">
    <property type="entry name" value="CHASE2"/>
    <property type="match status" value="1"/>
</dbReference>
<dbReference type="PANTHER" id="PTHR43081">
    <property type="entry name" value="ADENYLATE CYCLASE, TERMINAL-DIFFERENTIATION SPECIFIC-RELATED"/>
    <property type="match status" value="1"/>
</dbReference>
<dbReference type="Pfam" id="PF05226">
    <property type="entry name" value="CHASE2"/>
    <property type="match status" value="1"/>
</dbReference>
<dbReference type="InterPro" id="IPR001054">
    <property type="entry name" value="A/G_cyclase"/>
</dbReference>
<comment type="caution">
    <text evidence="3">The sequence shown here is derived from an EMBL/GenBank/DDBJ whole genome shotgun (WGS) entry which is preliminary data.</text>
</comment>
<evidence type="ECO:0000256" key="1">
    <source>
        <dbReference type="SAM" id="Phobius"/>
    </source>
</evidence>
<evidence type="ECO:0000313" key="3">
    <source>
        <dbReference type="EMBL" id="MCK7612036.1"/>
    </source>
</evidence>
<dbReference type="InterPro" id="IPR050697">
    <property type="entry name" value="Adenylyl/Guanylyl_Cyclase_3/4"/>
</dbReference>
<dbReference type="PANTHER" id="PTHR43081:SF1">
    <property type="entry name" value="ADENYLATE CYCLASE, TERMINAL-DIFFERENTIATION SPECIFIC"/>
    <property type="match status" value="1"/>
</dbReference>
<dbReference type="CDD" id="cd07302">
    <property type="entry name" value="CHD"/>
    <property type="match status" value="1"/>
</dbReference>
<dbReference type="Pfam" id="PF00211">
    <property type="entry name" value="Guanylate_cyc"/>
    <property type="match status" value="1"/>
</dbReference>
<dbReference type="Proteomes" id="UP001431221">
    <property type="component" value="Unassembled WGS sequence"/>
</dbReference>
<accession>A0ABT0GRF6</accession>
<dbReference type="PROSITE" id="PS50125">
    <property type="entry name" value="GUANYLATE_CYCLASE_2"/>
    <property type="match status" value="1"/>
</dbReference>